<dbReference type="STRING" id="1618434.UR52_C0009G0007"/>
<evidence type="ECO:0000256" key="1">
    <source>
        <dbReference type="ARBA" id="ARBA00023270"/>
    </source>
</evidence>
<dbReference type="GO" id="GO:0005975">
    <property type="term" value="P:carbohydrate metabolic process"/>
    <property type="evidence" value="ECO:0007669"/>
    <property type="project" value="InterPro"/>
</dbReference>
<sequence>MEKIASKIFIDSGDSLETKSAKDILGFIDGQTTNPTLIAKNPEVQKYLEKGKKLTTQEALEIYRKTVASIAKVTQGPISVQAIADKNTTPEEMIRQAKIYHNWSANVVVKFPMTTNGLAAAKIYASIGSVNLTLNFTQEQAAAAYQATIKAKHLVFVSPFVGRLDDNGENGMQLVTNELRMFEGSDHHVVVLTSSVRKYEHLLYALSLKSPAITIPLRIIEEWKGNDFQMPDANYLYDSTDLNPIPYKPIKLDTDWKKYNLHHPLTDAGIEKFMLDWKSITK</sequence>
<dbReference type="PATRIC" id="fig|1618434.3.peg.374"/>
<protein>
    <submittedName>
        <fullName evidence="2">Transaldolase</fullName>
    </submittedName>
</protein>
<evidence type="ECO:0000313" key="3">
    <source>
        <dbReference type="Proteomes" id="UP000034176"/>
    </source>
</evidence>
<dbReference type="InterPro" id="IPR001585">
    <property type="entry name" value="TAL/FSA"/>
</dbReference>
<dbReference type="Pfam" id="PF00923">
    <property type="entry name" value="TAL_FSA"/>
    <property type="match status" value="1"/>
</dbReference>
<dbReference type="EMBL" id="LBPN01000009">
    <property type="protein sequence ID" value="KKP59239.1"/>
    <property type="molecule type" value="Genomic_DNA"/>
</dbReference>
<name>A0A0G0AQW7_9BACT</name>
<dbReference type="PANTHER" id="PTHR10683:SF40">
    <property type="entry name" value="FRUCTOSE-6-PHOSPHATE ALDOLASE 1-RELATED"/>
    <property type="match status" value="1"/>
</dbReference>
<accession>A0A0G0AQW7</accession>
<dbReference type="Gene3D" id="3.20.20.70">
    <property type="entry name" value="Aldolase class I"/>
    <property type="match status" value="1"/>
</dbReference>
<comment type="caution">
    <text evidence="2">The sequence shown here is derived from an EMBL/GenBank/DDBJ whole genome shotgun (WGS) entry which is preliminary data.</text>
</comment>
<proteinExistence type="predicted"/>
<gene>
    <name evidence="2" type="ORF">UR52_C0009G0007</name>
</gene>
<dbReference type="AlphaFoldDB" id="A0A0G0AQW7"/>
<keyword evidence="1" id="KW-0704">Schiff base</keyword>
<dbReference type="PANTHER" id="PTHR10683">
    <property type="entry name" value="TRANSALDOLASE"/>
    <property type="match status" value="1"/>
</dbReference>
<dbReference type="SUPFAM" id="SSF51569">
    <property type="entry name" value="Aldolase"/>
    <property type="match status" value="1"/>
</dbReference>
<evidence type="ECO:0000313" key="2">
    <source>
        <dbReference type="EMBL" id="KKP59239.1"/>
    </source>
</evidence>
<dbReference type="Proteomes" id="UP000034176">
    <property type="component" value="Unassembled WGS sequence"/>
</dbReference>
<organism evidence="2 3">
    <name type="scientific">Candidatus Gottesmanbacteria bacterium GW2011_GWA1_34_13</name>
    <dbReference type="NCBI Taxonomy" id="1618434"/>
    <lineage>
        <taxon>Bacteria</taxon>
        <taxon>Candidatus Gottesmaniibacteriota</taxon>
    </lineage>
</organism>
<dbReference type="InterPro" id="IPR013785">
    <property type="entry name" value="Aldolase_TIM"/>
</dbReference>
<reference evidence="2 3" key="1">
    <citation type="journal article" date="2015" name="Nature">
        <title>rRNA introns, odd ribosomes, and small enigmatic genomes across a large radiation of phyla.</title>
        <authorList>
            <person name="Brown C.T."/>
            <person name="Hug L.A."/>
            <person name="Thomas B.C."/>
            <person name="Sharon I."/>
            <person name="Castelle C.J."/>
            <person name="Singh A."/>
            <person name="Wilkins M.J."/>
            <person name="Williams K.H."/>
            <person name="Banfield J.F."/>
        </authorList>
    </citation>
    <scope>NUCLEOTIDE SEQUENCE [LARGE SCALE GENOMIC DNA]</scope>
</reference>